<comment type="caution">
    <text evidence="9">The sequence shown here is derived from an EMBL/GenBank/DDBJ whole genome shotgun (WGS) entry which is preliminary data.</text>
</comment>
<protein>
    <recommendedName>
        <fullName evidence="3 8">Carbonic anhydrase</fullName>
        <ecNumber evidence="3 8">4.2.1.1</ecNumber>
    </recommendedName>
    <alternativeName>
        <fullName evidence="8">Carbonate dehydratase</fullName>
    </alternativeName>
</protein>
<dbReference type="EC" id="4.2.1.1" evidence="3 8"/>
<evidence type="ECO:0000313" key="10">
    <source>
        <dbReference type="Proteomes" id="UP001157353"/>
    </source>
</evidence>
<dbReference type="InterPro" id="IPR001765">
    <property type="entry name" value="Carbonic_anhydrase"/>
</dbReference>
<keyword evidence="10" id="KW-1185">Reference proteome</keyword>
<dbReference type="SUPFAM" id="SSF53056">
    <property type="entry name" value="beta-carbonic anhydrase, cab"/>
    <property type="match status" value="1"/>
</dbReference>
<comment type="similarity">
    <text evidence="2 8">Belongs to the beta-class carbonic anhydrase family.</text>
</comment>
<dbReference type="PANTHER" id="PTHR11002:SF76">
    <property type="entry name" value="CARBONIC ANHYDRASE"/>
    <property type="match status" value="1"/>
</dbReference>
<keyword evidence="4" id="KW-0479">Metal-binding</keyword>
<name>A0ABQ6E3X7_9GAMM</name>
<dbReference type="InterPro" id="IPR045066">
    <property type="entry name" value="Beta_CA_cladeB"/>
</dbReference>
<evidence type="ECO:0000256" key="6">
    <source>
        <dbReference type="ARBA" id="ARBA00023239"/>
    </source>
</evidence>
<dbReference type="Gene3D" id="3.40.1050.10">
    <property type="entry name" value="Carbonic anhydrase"/>
    <property type="match status" value="1"/>
</dbReference>
<evidence type="ECO:0000256" key="4">
    <source>
        <dbReference type="ARBA" id="ARBA00022723"/>
    </source>
</evidence>
<dbReference type="RefSeq" id="WP_284205003.1">
    <property type="nucleotide sequence ID" value="NZ_BSPQ01000016.1"/>
</dbReference>
<dbReference type="InterPro" id="IPR036874">
    <property type="entry name" value="Carbonic_anhydrase_sf"/>
</dbReference>
<dbReference type="Pfam" id="PF00484">
    <property type="entry name" value="Pro_CA"/>
    <property type="match status" value="1"/>
</dbReference>
<dbReference type="CDD" id="cd00884">
    <property type="entry name" value="beta_CA_cladeB"/>
    <property type="match status" value="1"/>
</dbReference>
<dbReference type="PANTHER" id="PTHR11002">
    <property type="entry name" value="CARBONIC ANHYDRASE"/>
    <property type="match status" value="1"/>
</dbReference>
<comment type="cofactor">
    <cofactor evidence="1">
        <name>Zn(2+)</name>
        <dbReference type="ChEBI" id="CHEBI:29105"/>
    </cofactor>
</comment>
<dbReference type="SMART" id="SM00947">
    <property type="entry name" value="Pro_CA"/>
    <property type="match status" value="1"/>
</dbReference>
<comment type="catalytic activity">
    <reaction evidence="7 8">
        <text>hydrogencarbonate + H(+) = CO2 + H2O</text>
        <dbReference type="Rhea" id="RHEA:10748"/>
        <dbReference type="ChEBI" id="CHEBI:15377"/>
        <dbReference type="ChEBI" id="CHEBI:15378"/>
        <dbReference type="ChEBI" id="CHEBI:16526"/>
        <dbReference type="ChEBI" id="CHEBI:17544"/>
        <dbReference type="EC" id="4.2.1.1"/>
    </reaction>
</comment>
<proteinExistence type="inferred from homology"/>
<evidence type="ECO:0000256" key="5">
    <source>
        <dbReference type="ARBA" id="ARBA00022833"/>
    </source>
</evidence>
<keyword evidence="6 8" id="KW-0456">Lyase</keyword>
<evidence type="ECO:0000256" key="1">
    <source>
        <dbReference type="ARBA" id="ARBA00001947"/>
    </source>
</evidence>
<comment type="function">
    <text evidence="8">Reversible hydration of carbon dioxide.</text>
</comment>
<gene>
    <name evidence="9" type="primary">can-2</name>
    <name evidence="9" type="ORF">GCM10007916_29800</name>
</gene>
<dbReference type="Proteomes" id="UP001157353">
    <property type="component" value="Unassembled WGS sequence"/>
</dbReference>
<dbReference type="InterPro" id="IPR015892">
    <property type="entry name" value="Carbonic_anhydrase_CS"/>
</dbReference>
<evidence type="ECO:0000256" key="7">
    <source>
        <dbReference type="ARBA" id="ARBA00048348"/>
    </source>
</evidence>
<evidence type="ECO:0000313" key="9">
    <source>
        <dbReference type="EMBL" id="GLS91910.1"/>
    </source>
</evidence>
<sequence>MPATDKLLAGYQRFREGYYQEHKEQLVKLAKEGQAPKIALISCSDSRVEPSVILDCDPGDLFVIRNVANLVPPCESNDSLHGTSAALEFAVTGLEVESIVVLGHTQCGGIKALMDTPASNSSDTFIGKWMHQLESVRHEILCDESIEDQDERYNCCERKGIKHSLENLMTFPWVKERVENGTLKLHGWRYDLSRSLLCEMDTETGEFIRVN</sequence>
<evidence type="ECO:0000256" key="8">
    <source>
        <dbReference type="RuleBase" id="RU003956"/>
    </source>
</evidence>
<dbReference type="PROSITE" id="PS00705">
    <property type="entry name" value="PROK_CO2_ANHYDRASE_2"/>
    <property type="match status" value="1"/>
</dbReference>
<dbReference type="EMBL" id="BSPQ01000016">
    <property type="protein sequence ID" value="GLS91910.1"/>
    <property type="molecule type" value="Genomic_DNA"/>
</dbReference>
<reference evidence="10" key="1">
    <citation type="journal article" date="2019" name="Int. J. Syst. Evol. Microbiol.">
        <title>The Global Catalogue of Microorganisms (GCM) 10K type strain sequencing project: providing services to taxonomists for standard genome sequencing and annotation.</title>
        <authorList>
            <consortium name="The Broad Institute Genomics Platform"/>
            <consortium name="The Broad Institute Genome Sequencing Center for Infectious Disease"/>
            <person name="Wu L."/>
            <person name="Ma J."/>
        </authorList>
    </citation>
    <scope>NUCLEOTIDE SEQUENCE [LARGE SCALE GENOMIC DNA]</scope>
    <source>
        <strain evidence="10">NBRC 103166</strain>
    </source>
</reference>
<accession>A0ABQ6E3X7</accession>
<organism evidence="9 10">
    <name type="scientific">Psychromonas marina</name>
    <dbReference type="NCBI Taxonomy" id="88364"/>
    <lineage>
        <taxon>Bacteria</taxon>
        <taxon>Pseudomonadati</taxon>
        <taxon>Pseudomonadota</taxon>
        <taxon>Gammaproteobacteria</taxon>
        <taxon>Alteromonadales</taxon>
        <taxon>Psychromonadaceae</taxon>
        <taxon>Psychromonas</taxon>
    </lineage>
</organism>
<evidence type="ECO:0000256" key="3">
    <source>
        <dbReference type="ARBA" id="ARBA00012925"/>
    </source>
</evidence>
<keyword evidence="5 8" id="KW-0862">Zinc</keyword>
<dbReference type="PROSITE" id="PS00704">
    <property type="entry name" value="PROK_CO2_ANHYDRASE_1"/>
    <property type="match status" value="1"/>
</dbReference>
<evidence type="ECO:0000256" key="2">
    <source>
        <dbReference type="ARBA" id="ARBA00006217"/>
    </source>
</evidence>